<evidence type="ECO:0000313" key="1">
    <source>
        <dbReference type="EMBL" id="SNT76871.1"/>
    </source>
</evidence>
<protein>
    <recommendedName>
        <fullName evidence="3">Outer membrane protein beta-barrel domain-containing protein</fullName>
    </recommendedName>
</protein>
<proteinExistence type="predicted"/>
<name>A0A239Q2U2_9RHOB</name>
<organism evidence="1 2">
    <name type="scientific">Paracoccus seriniphilus</name>
    <dbReference type="NCBI Taxonomy" id="184748"/>
    <lineage>
        <taxon>Bacteria</taxon>
        <taxon>Pseudomonadati</taxon>
        <taxon>Pseudomonadota</taxon>
        <taxon>Alphaproteobacteria</taxon>
        <taxon>Rhodobacterales</taxon>
        <taxon>Paracoccaceae</taxon>
        <taxon>Paracoccus</taxon>
    </lineage>
</organism>
<dbReference type="EMBL" id="FZQB01000033">
    <property type="protein sequence ID" value="SNT76871.1"/>
    <property type="molecule type" value="Genomic_DNA"/>
</dbReference>
<gene>
    <name evidence="1" type="ORF">SAMN05444959_13315</name>
</gene>
<reference evidence="1 2" key="1">
    <citation type="submission" date="2017-07" db="EMBL/GenBank/DDBJ databases">
        <authorList>
            <person name="Sun Z.S."/>
            <person name="Albrecht U."/>
            <person name="Echele G."/>
            <person name="Lee C.C."/>
        </authorList>
    </citation>
    <scope>NUCLEOTIDE SEQUENCE [LARGE SCALE GENOMIC DNA]</scope>
    <source>
        <strain evidence="1 2">DSM 14827</strain>
    </source>
</reference>
<dbReference type="SUPFAM" id="SSF56925">
    <property type="entry name" value="OMPA-like"/>
    <property type="match status" value="1"/>
</dbReference>
<dbReference type="OrthoDB" id="189250at2"/>
<sequence>MVDGSDTVWGAQAILGLGYQLTNDLRVFADYRYRAWQDTKLTDASGARVSIDNASSSINLGAAYTF</sequence>
<keyword evidence="2" id="KW-1185">Reference proteome</keyword>
<dbReference type="Gene3D" id="2.40.160.20">
    <property type="match status" value="1"/>
</dbReference>
<dbReference type="InterPro" id="IPR011250">
    <property type="entry name" value="OMP/PagP_B-barrel"/>
</dbReference>
<dbReference type="Proteomes" id="UP000198307">
    <property type="component" value="Unassembled WGS sequence"/>
</dbReference>
<dbReference type="RefSeq" id="WP_089346154.1">
    <property type="nucleotide sequence ID" value="NZ_CP067129.1"/>
</dbReference>
<evidence type="ECO:0008006" key="3">
    <source>
        <dbReference type="Google" id="ProtNLM"/>
    </source>
</evidence>
<accession>A0A239Q2U2</accession>
<dbReference type="AlphaFoldDB" id="A0A239Q2U2"/>
<evidence type="ECO:0000313" key="2">
    <source>
        <dbReference type="Proteomes" id="UP000198307"/>
    </source>
</evidence>